<dbReference type="InterPro" id="IPR047589">
    <property type="entry name" value="DUF11_rpt"/>
</dbReference>
<evidence type="ECO:0000313" key="3">
    <source>
        <dbReference type="EMBL" id="CCK76488.1"/>
    </source>
</evidence>
<dbReference type="OrthoDB" id="28717at2"/>
<dbReference type="STRING" id="698738.OLEAN_C23120"/>
<accession>R4YSY2</accession>
<feature type="chain" id="PRO_5004374411" description="DUF11 domain-containing protein" evidence="1">
    <location>
        <begin position="22"/>
        <end position="354"/>
    </location>
</feature>
<protein>
    <recommendedName>
        <fullName evidence="2">DUF11 domain-containing protein</fullName>
    </recommendedName>
</protein>
<organism evidence="3 4">
    <name type="scientific">Oleispira antarctica RB-8</name>
    <dbReference type="NCBI Taxonomy" id="698738"/>
    <lineage>
        <taxon>Bacteria</taxon>
        <taxon>Pseudomonadati</taxon>
        <taxon>Pseudomonadota</taxon>
        <taxon>Gammaproteobacteria</taxon>
        <taxon>Oceanospirillales</taxon>
        <taxon>Oceanospirillaceae</taxon>
        <taxon>Oleispira</taxon>
    </lineage>
</organism>
<dbReference type="Proteomes" id="UP000032749">
    <property type="component" value="Chromosome"/>
</dbReference>
<feature type="domain" description="DUF11" evidence="2">
    <location>
        <begin position="260"/>
        <end position="303"/>
    </location>
</feature>
<name>R4YSY2_OLEAN</name>
<keyword evidence="4" id="KW-1185">Reference proteome</keyword>
<dbReference type="KEGG" id="oai:OLEAN_C23120"/>
<gene>
    <name evidence="3" type="ORF">OLEAN_C23120</name>
</gene>
<reference evidence="3 4" key="1">
    <citation type="journal article" date="2013" name="Nat. Commun.">
        <title>Genome sequence and functional genomic analysis of the oil-degrading bacterium Oleispira antarctica.</title>
        <authorList>
            <person name="Kube M."/>
            <person name="Chernikova T.N."/>
            <person name="Al-Ramahi Y."/>
            <person name="Beloqui A."/>
            <person name="Lopez-Cortez N."/>
            <person name="Guazzaroni M.E."/>
            <person name="Heipieper H.J."/>
            <person name="Klages S."/>
            <person name="Kotsyurbenko O.R."/>
            <person name="Langer I."/>
            <person name="Nechitaylo T.Y."/>
            <person name="Lunsdorf H."/>
            <person name="Fernandez M."/>
            <person name="Juarez S."/>
            <person name="Ciordia S."/>
            <person name="Singer A."/>
            <person name="Kagan O."/>
            <person name="Egorova O."/>
            <person name="Petit P.A."/>
            <person name="Stogios P."/>
            <person name="Kim Y."/>
            <person name="Tchigvintsev A."/>
            <person name="Flick R."/>
            <person name="Denaro R."/>
            <person name="Genovese M."/>
            <person name="Albar J.P."/>
            <person name="Reva O.N."/>
            <person name="Martinez-Gomariz M."/>
            <person name="Tran H."/>
            <person name="Ferrer M."/>
            <person name="Savchenko A."/>
            <person name="Yakunin A.F."/>
            <person name="Yakimov M.M."/>
            <person name="Golyshina O.V."/>
            <person name="Reinhardt R."/>
            <person name="Golyshin P.N."/>
        </authorList>
    </citation>
    <scope>NUCLEOTIDE SEQUENCE [LARGE SCALE GENOMIC DNA]</scope>
</reference>
<dbReference type="InterPro" id="IPR001434">
    <property type="entry name" value="OmcB-like_DUF11"/>
</dbReference>
<sequence length="354" mass="36651">MKLKTFALIAASSAMTLPAFAADYDLTATDTLFGTGVSNTASLSYSVNGTDIAETSNTVEFKVDRKVIFSVTDNHTGAEPVIVNAGDTATTIYTLQNDSNAPISFELPIPAEGTEYSYTIGSITTTVTSGTLAGSSDLIIPLGEGDLAGDSDLVEITVEITVPDNAESGSDITTSLVLVAVEPATNTEIGAAGVTIGDPIVATASTEAWDEDVIQTISIAGLLDDTSVTLTSDQAFIVSASDIALVKGVAILSDPINLTTNPKAIPGAIVEYTLTITNSGLIEATGVDLTDEVPTAFDLTDAYLEIYTLDGANIVPTIDVNKLTFTGLTIPAATDINEKSTYGETIIKFTVKLP</sequence>
<evidence type="ECO:0000259" key="2">
    <source>
        <dbReference type="Pfam" id="PF01345"/>
    </source>
</evidence>
<dbReference type="EMBL" id="FO203512">
    <property type="protein sequence ID" value="CCK76488.1"/>
    <property type="molecule type" value="Genomic_DNA"/>
</dbReference>
<evidence type="ECO:0000313" key="4">
    <source>
        <dbReference type="Proteomes" id="UP000032749"/>
    </source>
</evidence>
<feature type="signal peptide" evidence="1">
    <location>
        <begin position="1"/>
        <end position="21"/>
    </location>
</feature>
<dbReference type="AlphaFoldDB" id="R4YSY2"/>
<dbReference type="NCBIfam" id="TIGR01451">
    <property type="entry name" value="B_ant_repeat"/>
    <property type="match status" value="1"/>
</dbReference>
<dbReference type="Pfam" id="PF01345">
    <property type="entry name" value="DUF11"/>
    <property type="match status" value="1"/>
</dbReference>
<evidence type="ECO:0000256" key="1">
    <source>
        <dbReference type="SAM" id="SignalP"/>
    </source>
</evidence>
<keyword evidence="1" id="KW-0732">Signal</keyword>
<proteinExistence type="predicted"/>
<dbReference type="HOGENOM" id="CLU_782645_0_0_6"/>